<sequence length="210" mass="23027">MGRHMSQASKAGWLKTLHTWHWISSAICLIGMLLFALTGITLNHASWIEVNPKIVSKKAQLSPAQLAVLKPAADEKDHHAPVPPETRAALAQAFGTSIRADSAEWSADEIYLPMPRPGGDSWVRVDRESGAAEFEDTDRGWVAYFNDLHKGRNAGLAWSLFLDVFAVACLLFSITGLLILKFHAAQRAMTWPLVGLGFVLPALLALILIH</sequence>
<dbReference type="PANTHER" id="PTHR40115:SF1">
    <property type="entry name" value="INNER MEMBRANE PROTEIN WITH PEPSY TM HELIX"/>
    <property type="match status" value="1"/>
</dbReference>
<keyword evidence="1" id="KW-0812">Transmembrane</keyword>
<dbReference type="PANTHER" id="PTHR40115">
    <property type="entry name" value="INNER MEMBRANE PROTEIN WITH PEPSY TM HELIX"/>
    <property type="match status" value="1"/>
</dbReference>
<name>A0ABU5DDY4_9BURK</name>
<proteinExistence type="predicted"/>
<dbReference type="Pfam" id="PF16357">
    <property type="entry name" value="PepSY_TM_like_2"/>
    <property type="match status" value="1"/>
</dbReference>
<reference evidence="2 3" key="1">
    <citation type="submission" date="2023-11" db="EMBL/GenBank/DDBJ databases">
        <title>Paucibacter sp. nov., isolated from fresh soil in Korea.</title>
        <authorList>
            <person name="Le N.T.T."/>
        </authorList>
    </citation>
    <scope>NUCLEOTIDE SEQUENCE [LARGE SCALE GENOMIC DNA]</scope>
    <source>
        <strain evidence="2 3">R3-3</strain>
    </source>
</reference>
<feature type="transmembrane region" description="Helical" evidence="1">
    <location>
        <begin position="20"/>
        <end position="42"/>
    </location>
</feature>
<feature type="transmembrane region" description="Helical" evidence="1">
    <location>
        <begin position="156"/>
        <end position="179"/>
    </location>
</feature>
<dbReference type="Proteomes" id="UP001285263">
    <property type="component" value="Unassembled WGS sequence"/>
</dbReference>
<protein>
    <submittedName>
        <fullName evidence="2">PepSY-associated TM helix domain-containing protein</fullName>
    </submittedName>
</protein>
<comment type="caution">
    <text evidence="2">The sequence shown here is derived from an EMBL/GenBank/DDBJ whole genome shotgun (WGS) entry which is preliminary data.</text>
</comment>
<keyword evidence="1" id="KW-1133">Transmembrane helix</keyword>
<organism evidence="2 3">
    <name type="scientific">Roseateles agri</name>
    <dbReference type="NCBI Taxonomy" id="3098619"/>
    <lineage>
        <taxon>Bacteria</taxon>
        <taxon>Pseudomonadati</taxon>
        <taxon>Pseudomonadota</taxon>
        <taxon>Betaproteobacteria</taxon>
        <taxon>Burkholderiales</taxon>
        <taxon>Sphaerotilaceae</taxon>
        <taxon>Roseateles</taxon>
    </lineage>
</organism>
<evidence type="ECO:0000313" key="3">
    <source>
        <dbReference type="Proteomes" id="UP001285263"/>
    </source>
</evidence>
<evidence type="ECO:0000313" key="2">
    <source>
        <dbReference type="EMBL" id="MDY0744491.1"/>
    </source>
</evidence>
<keyword evidence="1" id="KW-0472">Membrane</keyword>
<dbReference type="InterPro" id="IPR032307">
    <property type="entry name" value="PepSY_TM-like_2"/>
</dbReference>
<accession>A0ABU5DDY4</accession>
<evidence type="ECO:0000256" key="1">
    <source>
        <dbReference type="SAM" id="Phobius"/>
    </source>
</evidence>
<keyword evidence="3" id="KW-1185">Reference proteome</keyword>
<dbReference type="EMBL" id="JAXCLA010000003">
    <property type="protein sequence ID" value="MDY0744491.1"/>
    <property type="molecule type" value="Genomic_DNA"/>
</dbReference>
<gene>
    <name evidence="2" type="ORF">SNE35_08235</name>
</gene>
<feature type="transmembrane region" description="Helical" evidence="1">
    <location>
        <begin position="191"/>
        <end position="209"/>
    </location>
</feature>